<dbReference type="AlphaFoldDB" id="A0A1C6S754"/>
<feature type="region of interest" description="Disordered" evidence="5">
    <location>
        <begin position="101"/>
        <end position="139"/>
    </location>
</feature>
<feature type="domain" description="Lipopolysaccharide assembly protein A" evidence="7">
    <location>
        <begin position="53"/>
        <end position="101"/>
    </location>
</feature>
<keyword evidence="3 6" id="KW-1133">Transmembrane helix</keyword>
<evidence type="ECO:0000256" key="2">
    <source>
        <dbReference type="ARBA" id="ARBA00022692"/>
    </source>
</evidence>
<evidence type="ECO:0000256" key="4">
    <source>
        <dbReference type="ARBA" id="ARBA00023136"/>
    </source>
</evidence>
<dbReference type="STRING" id="145857.GA0070616_3084"/>
<keyword evidence="1" id="KW-1003">Cell membrane</keyword>
<organism evidence="8 9">
    <name type="scientific">Micromonospora nigra</name>
    <dbReference type="NCBI Taxonomy" id="145857"/>
    <lineage>
        <taxon>Bacteria</taxon>
        <taxon>Bacillati</taxon>
        <taxon>Actinomycetota</taxon>
        <taxon>Actinomycetes</taxon>
        <taxon>Micromonosporales</taxon>
        <taxon>Micromonosporaceae</taxon>
        <taxon>Micromonospora</taxon>
    </lineage>
</organism>
<keyword evidence="2 6" id="KW-0812">Transmembrane</keyword>
<evidence type="ECO:0000313" key="9">
    <source>
        <dbReference type="Proteomes" id="UP000199699"/>
    </source>
</evidence>
<keyword evidence="9" id="KW-1185">Reference proteome</keyword>
<proteinExistence type="predicted"/>
<evidence type="ECO:0000256" key="6">
    <source>
        <dbReference type="SAM" id="Phobius"/>
    </source>
</evidence>
<feature type="compositionally biased region" description="Low complexity" evidence="5">
    <location>
        <begin position="109"/>
        <end position="130"/>
    </location>
</feature>
<dbReference type="RefSeq" id="WP_175440082.1">
    <property type="nucleotide sequence ID" value="NZ_FMHT01000003.1"/>
</dbReference>
<evidence type="ECO:0000256" key="1">
    <source>
        <dbReference type="ARBA" id="ARBA00022475"/>
    </source>
</evidence>
<feature type="region of interest" description="Disordered" evidence="5">
    <location>
        <begin position="1"/>
        <end position="26"/>
    </location>
</feature>
<dbReference type="Proteomes" id="UP000199699">
    <property type="component" value="Unassembled WGS sequence"/>
</dbReference>
<keyword evidence="4 6" id="KW-0472">Membrane</keyword>
<dbReference type="InterPro" id="IPR010445">
    <property type="entry name" value="LapA_dom"/>
</dbReference>
<dbReference type="Pfam" id="PF06305">
    <property type="entry name" value="LapA_dom"/>
    <property type="match status" value="1"/>
</dbReference>
<evidence type="ECO:0000256" key="3">
    <source>
        <dbReference type="ARBA" id="ARBA00022989"/>
    </source>
</evidence>
<name>A0A1C6S754_9ACTN</name>
<evidence type="ECO:0000259" key="7">
    <source>
        <dbReference type="Pfam" id="PF06305"/>
    </source>
</evidence>
<reference evidence="8 9" key="1">
    <citation type="submission" date="2016-06" db="EMBL/GenBank/DDBJ databases">
        <authorList>
            <person name="Kjaerup R.B."/>
            <person name="Dalgaard T.S."/>
            <person name="Juul-Madsen H.R."/>
        </authorList>
    </citation>
    <scope>NUCLEOTIDE SEQUENCE [LARGE SCALE GENOMIC DNA]</scope>
    <source>
        <strain evidence="8 9">DSM 43818</strain>
    </source>
</reference>
<dbReference type="EMBL" id="FMHT01000003">
    <property type="protein sequence ID" value="SCL25322.1"/>
    <property type="molecule type" value="Genomic_DNA"/>
</dbReference>
<feature type="transmembrane region" description="Helical" evidence="6">
    <location>
        <begin position="72"/>
        <end position="92"/>
    </location>
</feature>
<feature type="transmembrane region" description="Helical" evidence="6">
    <location>
        <begin position="33"/>
        <end position="52"/>
    </location>
</feature>
<accession>A0A1C6S754</accession>
<sequence length="139" mass="14553">MVRSGSARSTDARSGPEINGRPRPAPRARSGDSLIAFAASALVLLLLLIFILQNGQRTDVHFFGAHGQLPMGVALLLAAVFGVLLVTVHVTLRRIFALRSSTSRHRTPADPTRPGPAATPTGPAASRTGPEAGMPEARS</sequence>
<evidence type="ECO:0000256" key="5">
    <source>
        <dbReference type="SAM" id="MobiDB-lite"/>
    </source>
</evidence>
<evidence type="ECO:0000313" key="8">
    <source>
        <dbReference type="EMBL" id="SCL25322.1"/>
    </source>
</evidence>
<gene>
    <name evidence="8" type="ORF">GA0070616_3084</name>
</gene>
<protein>
    <submittedName>
        <fullName evidence="8">Uncharacterized integral membrane protein</fullName>
    </submittedName>
</protein>